<accession>A0A835VES0</accession>
<sequence>MHVEGGIGLKAHSTVRSSAGIAARRTAGAKTKRIRTGDDTAAKQGISAPSINSEDVAMVGDRNNTRWQLWVGSSNQININEEHGKNIPTYDSAKQDAMSSVYA</sequence>
<dbReference type="Proteomes" id="UP000636800">
    <property type="component" value="Chromosome 1"/>
</dbReference>
<reference evidence="2 3" key="1">
    <citation type="journal article" date="2020" name="Nat. Food">
        <title>A phased Vanilla planifolia genome enables genetic improvement of flavour and production.</title>
        <authorList>
            <person name="Hasing T."/>
            <person name="Tang H."/>
            <person name="Brym M."/>
            <person name="Khazi F."/>
            <person name="Huang T."/>
            <person name="Chambers A.H."/>
        </authorList>
    </citation>
    <scope>NUCLEOTIDE SEQUENCE [LARGE SCALE GENOMIC DNA]</scope>
    <source>
        <tissue evidence="2">Leaf</tissue>
    </source>
</reference>
<feature type="compositionally biased region" description="Low complexity" evidence="1">
    <location>
        <begin position="16"/>
        <end position="29"/>
    </location>
</feature>
<dbReference type="AlphaFoldDB" id="A0A835VES0"/>
<keyword evidence="3" id="KW-1185">Reference proteome</keyword>
<proteinExistence type="predicted"/>
<dbReference type="EMBL" id="JADCNL010000001">
    <property type="protein sequence ID" value="KAG0496117.1"/>
    <property type="molecule type" value="Genomic_DNA"/>
</dbReference>
<feature type="region of interest" description="Disordered" evidence="1">
    <location>
        <begin position="14"/>
        <end position="45"/>
    </location>
</feature>
<name>A0A835VES0_VANPL</name>
<protein>
    <submittedName>
        <fullName evidence="2">Uncharacterized protein</fullName>
    </submittedName>
</protein>
<dbReference type="OrthoDB" id="732292at2759"/>
<evidence type="ECO:0000313" key="2">
    <source>
        <dbReference type="EMBL" id="KAG0496117.1"/>
    </source>
</evidence>
<comment type="caution">
    <text evidence="2">The sequence shown here is derived from an EMBL/GenBank/DDBJ whole genome shotgun (WGS) entry which is preliminary data.</text>
</comment>
<organism evidence="2 3">
    <name type="scientific">Vanilla planifolia</name>
    <name type="common">Vanilla</name>
    <dbReference type="NCBI Taxonomy" id="51239"/>
    <lineage>
        <taxon>Eukaryota</taxon>
        <taxon>Viridiplantae</taxon>
        <taxon>Streptophyta</taxon>
        <taxon>Embryophyta</taxon>
        <taxon>Tracheophyta</taxon>
        <taxon>Spermatophyta</taxon>
        <taxon>Magnoliopsida</taxon>
        <taxon>Liliopsida</taxon>
        <taxon>Asparagales</taxon>
        <taxon>Orchidaceae</taxon>
        <taxon>Vanilloideae</taxon>
        <taxon>Vanilleae</taxon>
        <taxon>Vanilla</taxon>
    </lineage>
</organism>
<evidence type="ECO:0000313" key="3">
    <source>
        <dbReference type="Proteomes" id="UP000636800"/>
    </source>
</evidence>
<gene>
    <name evidence="2" type="ORF">HPP92_000808</name>
</gene>
<evidence type="ECO:0000256" key="1">
    <source>
        <dbReference type="SAM" id="MobiDB-lite"/>
    </source>
</evidence>
<feature type="region of interest" description="Disordered" evidence="1">
    <location>
        <begin position="82"/>
        <end position="103"/>
    </location>
</feature>